<dbReference type="Gene3D" id="3.30.70.330">
    <property type="match status" value="2"/>
</dbReference>
<proteinExistence type="predicted"/>
<feature type="region of interest" description="Disordered" evidence="3">
    <location>
        <begin position="29"/>
        <end position="55"/>
    </location>
</feature>
<name>A0AAW1H3C6_SAPOF</name>
<dbReference type="Proteomes" id="UP001443914">
    <property type="component" value="Unassembled WGS sequence"/>
</dbReference>
<dbReference type="SMART" id="SM00360">
    <property type="entry name" value="RRM"/>
    <property type="match status" value="2"/>
</dbReference>
<dbReference type="EMBL" id="JBDFQZ010000013">
    <property type="protein sequence ID" value="KAK9670356.1"/>
    <property type="molecule type" value="Genomic_DNA"/>
</dbReference>
<keyword evidence="1 2" id="KW-0694">RNA-binding</keyword>
<comment type="caution">
    <text evidence="5">The sequence shown here is derived from an EMBL/GenBank/DDBJ whole genome shotgun (WGS) entry which is preliminary data.</text>
</comment>
<feature type="domain" description="RRM" evidence="4">
    <location>
        <begin position="232"/>
        <end position="310"/>
    </location>
</feature>
<dbReference type="AlphaFoldDB" id="A0AAW1H3C6"/>
<protein>
    <recommendedName>
        <fullName evidence="4">RRM domain-containing protein</fullName>
    </recommendedName>
</protein>
<evidence type="ECO:0000313" key="6">
    <source>
        <dbReference type="Proteomes" id="UP001443914"/>
    </source>
</evidence>
<dbReference type="FunFam" id="3.30.70.330:FF:000404">
    <property type="entry name" value="RNA-binding protein with multiple splicing"/>
    <property type="match status" value="1"/>
</dbReference>
<evidence type="ECO:0000256" key="1">
    <source>
        <dbReference type="ARBA" id="ARBA00022884"/>
    </source>
</evidence>
<keyword evidence="6" id="KW-1185">Reference proteome</keyword>
<gene>
    <name evidence="5" type="ORF">RND81_13G196200</name>
</gene>
<dbReference type="SUPFAM" id="SSF54928">
    <property type="entry name" value="RNA-binding domain, RBD"/>
    <property type="match status" value="1"/>
</dbReference>
<feature type="region of interest" description="Disordered" evidence="3">
    <location>
        <begin position="300"/>
        <end position="320"/>
    </location>
</feature>
<feature type="domain" description="RRM" evidence="4">
    <location>
        <begin position="60"/>
        <end position="139"/>
    </location>
</feature>
<feature type="region of interest" description="Disordered" evidence="3">
    <location>
        <begin position="137"/>
        <end position="169"/>
    </location>
</feature>
<evidence type="ECO:0000256" key="3">
    <source>
        <dbReference type="SAM" id="MobiDB-lite"/>
    </source>
</evidence>
<dbReference type="InterPro" id="IPR000504">
    <property type="entry name" value="RRM_dom"/>
</dbReference>
<accession>A0AAW1H3C6</accession>
<dbReference type="PROSITE" id="PS50102">
    <property type="entry name" value="RRM"/>
    <property type="match status" value="2"/>
</dbReference>
<dbReference type="GO" id="GO:0003723">
    <property type="term" value="F:RNA binding"/>
    <property type="evidence" value="ECO:0007669"/>
    <property type="project" value="UniProtKB-UniRule"/>
</dbReference>
<evidence type="ECO:0000313" key="5">
    <source>
        <dbReference type="EMBL" id="KAK9670356.1"/>
    </source>
</evidence>
<dbReference type="InterPro" id="IPR012677">
    <property type="entry name" value="Nucleotide-bd_a/b_plait_sf"/>
</dbReference>
<dbReference type="Pfam" id="PF00076">
    <property type="entry name" value="RRM_1"/>
    <property type="match status" value="2"/>
</dbReference>
<feature type="compositionally biased region" description="Basic residues" evidence="3">
    <location>
        <begin position="311"/>
        <end position="320"/>
    </location>
</feature>
<dbReference type="InterPro" id="IPR035979">
    <property type="entry name" value="RBD_domain_sf"/>
</dbReference>
<evidence type="ECO:0000256" key="2">
    <source>
        <dbReference type="PROSITE-ProRule" id="PRU00176"/>
    </source>
</evidence>
<reference evidence="5" key="1">
    <citation type="submission" date="2024-03" db="EMBL/GenBank/DDBJ databases">
        <title>WGS assembly of Saponaria officinalis var. Norfolk2.</title>
        <authorList>
            <person name="Jenkins J."/>
            <person name="Shu S."/>
            <person name="Grimwood J."/>
            <person name="Barry K."/>
            <person name="Goodstein D."/>
            <person name="Schmutz J."/>
            <person name="Leebens-Mack J."/>
            <person name="Osbourn A."/>
        </authorList>
    </citation>
    <scope>NUCLEOTIDE SEQUENCE [LARGE SCALE GENOMIC DNA]</scope>
    <source>
        <strain evidence="5">JIC</strain>
    </source>
</reference>
<sequence length="320" mass="35365">MAAYYTPQPPPDHHPSVFSHHLHSLHPSHFSFPEPPLPPPPHHLHHHRTPLPPSPDHELRTLFIAGLPANVKNREIYHLFREFPGFVTTNLRPPSGNSQAFAFAVFADQQSAVAAMHALNGMVFDLEEGSTLYIDLAKSNSRSKRQRTENERGGSAKKHKAQSALPRGNAESAGLGSLHIHGMDNSHSHYMVDYPSAQSHLSFDSRGIFDASAAQSSNGLSSTVPQEKSPCPTIFVANLGPTCSEKELRHIFSRCRGFLKLKFQRSYGNPVAFVDFKDTACSAEALIELQGTILHSSPPGDGMRLEYAKSRMGKRRRTSK</sequence>
<organism evidence="5 6">
    <name type="scientific">Saponaria officinalis</name>
    <name type="common">Common soapwort</name>
    <name type="synonym">Lychnis saponaria</name>
    <dbReference type="NCBI Taxonomy" id="3572"/>
    <lineage>
        <taxon>Eukaryota</taxon>
        <taxon>Viridiplantae</taxon>
        <taxon>Streptophyta</taxon>
        <taxon>Embryophyta</taxon>
        <taxon>Tracheophyta</taxon>
        <taxon>Spermatophyta</taxon>
        <taxon>Magnoliopsida</taxon>
        <taxon>eudicotyledons</taxon>
        <taxon>Gunneridae</taxon>
        <taxon>Pentapetalae</taxon>
        <taxon>Caryophyllales</taxon>
        <taxon>Caryophyllaceae</taxon>
        <taxon>Caryophylleae</taxon>
        <taxon>Saponaria</taxon>
    </lineage>
</organism>
<dbReference type="PANTHER" id="PTHR10501">
    <property type="entry name" value="U1 SMALL NUCLEAR RIBONUCLEOPROTEIN A/U2 SMALL NUCLEAR RIBONUCLEOPROTEIN B"/>
    <property type="match status" value="1"/>
</dbReference>
<evidence type="ECO:0000259" key="4">
    <source>
        <dbReference type="PROSITE" id="PS50102"/>
    </source>
</evidence>